<evidence type="ECO:0000256" key="5">
    <source>
        <dbReference type="SAM" id="SignalP"/>
    </source>
</evidence>
<evidence type="ECO:0000256" key="2">
    <source>
        <dbReference type="ARBA" id="ARBA00022729"/>
    </source>
</evidence>
<dbReference type="Gene3D" id="3.40.50.1110">
    <property type="entry name" value="SGNH hydrolase"/>
    <property type="match status" value="1"/>
</dbReference>
<dbReference type="GO" id="GO:0016788">
    <property type="term" value="F:hydrolase activity, acting on ester bonds"/>
    <property type="evidence" value="ECO:0007669"/>
    <property type="project" value="InterPro"/>
</dbReference>
<dbReference type="Proteomes" id="UP001652660">
    <property type="component" value="Chromosome 2e"/>
</dbReference>
<dbReference type="PANTHER" id="PTHR22835">
    <property type="entry name" value="ZINC FINGER FYVE DOMAIN CONTAINING PROTEIN"/>
    <property type="match status" value="1"/>
</dbReference>
<dbReference type="InterPro" id="IPR001087">
    <property type="entry name" value="GDSL"/>
</dbReference>
<dbReference type="RefSeq" id="XP_027111878.1">
    <property type="nucleotide sequence ID" value="XM_027256077.2"/>
</dbReference>
<keyword evidence="4" id="KW-0325">Glycoprotein</keyword>
<dbReference type="SUPFAM" id="SSF52266">
    <property type="entry name" value="SGNH hydrolase"/>
    <property type="match status" value="1"/>
</dbReference>
<accession>A0A6P6W8X9</accession>
<feature type="chain" id="PRO_5028100723" evidence="5">
    <location>
        <begin position="23"/>
        <end position="382"/>
    </location>
</feature>
<sequence length="382" mass="41880">MINHPFLCFVPILLIIAQSAEGCYTSIFAFGDSLTDNGNLLALSAPRIIHQGRLPNGETYFHHPTGRCCDGRLIVDFLAQQFGLPIPPPYTEVSKERTMDVRAGVNFAVAGARALDTDFYDKIGIIDPVTNDTLRVQLDWFKHMLPSICGPEKDCGGQLKSSLVLLGPFGGNDYRYALFQGASLAERKLLAHLITDAAVSAVNELVELGVGAVMVPGLVPDGCLAVSLTYFGSPNTGNYDLSTGCINWLNEFAEYHNELLQTKLNMARKRHPTAAIIYADYYNAILQLYRNPEEYGFRRTTAACCGDGGPYNYNKEVQCGDPPTTVCPDPSVYINWDGPHFTEAANRWITSALLRGPGRYTLPHLDTSCISEAASARHFTDA</sequence>
<evidence type="ECO:0000256" key="4">
    <source>
        <dbReference type="ARBA" id="ARBA00023180"/>
    </source>
</evidence>
<evidence type="ECO:0000256" key="3">
    <source>
        <dbReference type="ARBA" id="ARBA00022801"/>
    </source>
</evidence>
<dbReference type="Pfam" id="PF00657">
    <property type="entry name" value="Lipase_GDSL"/>
    <property type="match status" value="1"/>
</dbReference>
<dbReference type="CDD" id="cd01837">
    <property type="entry name" value="SGNH_plant_lipase_like"/>
    <property type="match status" value="1"/>
</dbReference>
<feature type="signal peptide" evidence="5">
    <location>
        <begin position="1"/>
        <end position="22"/>
    </location>
</feature>
<dbReference type="InterPro" id="IPR035669">
    <property type="entry name" value="SGNH_plant_lipase-like"/>
</dbReference>
<dbReference type="PANTHER" id="PTHR22835:SF556">
    <property type="match status" value="1"/>
</dbReference>
<keyword evidence="3" id="KW-0378">Hydrolase</keyword>
<keyword evidence="6" id="KW-1185">Reference proteome</keyword>
<comment type="similarity">
    <text evidence="1">Belongs to the 'GDSL' lipolytic enzyme family.</text>
</comment>
<gene>
    <name evidence="7" type="primary">LOC113731040</name>
</gene>
<evidence type="ECO:0000313" key="7">
    <source>
        <dbReference type="RefSeq" id="XP_027111878.1"/>
    </source>
</evidence>
<protein>
    <submittedName>
        <fullName evidence="7">GDSL esterase/lipase At1g28610-like</fullName>
    </submittedName>
</protein>
<proteinExistence type="inferred from homology"/>
<dbReference type="GeneID" id="113731040"/>
<evidence type="ECO:0000313" key="6">
    <source>
        <dbReference type="Proteomes" id="UP001652660"/>
    </source>
</evidence>
<organism evidence="6 7">
    <name type="scientific">Coffea arabica</name>
    <name type="common">Arabian coffee</name>
    <dbReference type="NCBI Taxonomy" id="13443"/>
    <lineage>
        <taxon>Eukaryota</taxon>
        <taxon>Viridiplantae</taxon>
        <taxon>Streptophyta</taxon>
        <taxon>Embryophyta</taxon>
        <taxon>Tracheophyta</taxon>
        <taxon>Spermatophyta</taxon>
        <taxon>Magnoliopsida</taxon>
        <taxon>eudicotyledons</taxon>
        <taxon>Gunneridae</taxon>
        <taxon>Pentapetalae</taxon>
        <taxon>asterids</taxon>
        <taxon>lamiids</taxon>
        <taxon>Gentianales</taxon>
        <taxon>Rubiaceae</taxon>
        <taxon>Ixoroideae</taxon>
        <taxon>Gardenieae complex</taxon>
        <taxon>Bertiereae - Coffeeae clade</taxon>
        <taxon>Coffeeae</taxon>
        <taxon>Coffea</taxon>
    </lineage>
</organism>
<dbReference type="AlphaFoldDB" id="A0A6P6W8X9"/>
<reference evidence="7" key="2">
    <citation type="submission" date="2025-08" db="UniProtKB">
        <authorList>
            <consortium name="RefSeq"/>
        </authorList>
    </citation>
    <scope>IDENTIFICATION</scope>
    <source>
        <tissue evidence="7">Leaves</tissue>
    </source>
</reference>
<evidence type="ECO:0000256" key="1">
    <source>
        <dbReference type="ARBA" id="ARBA00008668"/>
    </source>
</evidence>
<keyword evidence="2 5" id="KW-0732">Signal</keyword>
<dbReference type="InterPro" id="IPR036514">
    <property type="entry name" value="SGNH_hydro_sf"/>
</dbReference>
<name>A0A6P6W8X9_COFAR</name>
<dbReference type="OrthoDB" id="1600564at2759"/>
<reference evidence="6" key="1">
    <citation type="journal article" date="2025" name="Foods">
        <title>Unveiling the Microbial Signatures of Arabica Coffee Cherries: Insights into Ripeness Specific Diversity, Functional Traits, and Implications for Quality and Safety.</title>
        <authorList>
            <consortium name="RefSeq"/>
            <person name="Tenea G.N."/>
            <person name="Cifuentes V."/>
            <person name="Reyes P."/>
            <person name="Cevallos-Vallejos M."/>
        </authorList>
    </citation>
    <scope>NUCLEOTIDE SEQUENCE [LARGE SCALE GENOMIC DNA]</scope>
</reference>